<dbReference type="SUPFAM" id="SSF89392">
    <property type="entry name" value="Prokaryotic lipoproteins and lipoprotein localization factors"/>
    <property type="match status" value="1"/>
</dbReference>
<proteinExistence type="predicted"/>
<evidence type="ECO:0000256" key="1">
    <source>
        <dbReference type="ARBA" id="ARBA00022729"/>
    </source>
</evidence>
<dbReference type="EMBL" id="FN645524">
    <property type="protein sequence ID" value="CBI83031.1"/>
    <property type="molecule type" value="Genomic_DNA"/>
</dbReference>
<evidence type="ECO:0000313" key="2">
    <source>
        <dbReference type="EMBL" id="CBI83031.1"/>
    </source>
</evidence>
<dbReference type="PANTHER" id="PTHR35869">
    <property type="entry name" value="OUTER-MEMBRANE LIPOPROTEIN CARRIER PROTEIN"/>
    <property type="match status" value="1"/>
</dbReference>
<dbReference type="InterPro" id="IPR029046">
    <property type="entry name" value="LolA/LolB/LppX"/>
</dbReference>
<dbReference type="Gene3D" id="2.50.20.10">
    <property type="entry name" value="Lipoprotein localisation LolA/LolB/LppX"/>
    <property type="match status" value="1"/>
</dbReference>
<accession>E6Z1P3</accession>
<keyword evidence="2" id="KW-0449">Lipoprotein</keyword>
<reference evidence="2" key="1">
    <citation type="journal article" date="2011" name="PLoS Genet.">
        <title>Parallel evolution of a type IV secretion system in radiating lineages of the host-restricted bacterial pathogen Bartonella.</title>
        <authorList>
            <person name="Engel P."/>
            <person name="Salzburger W."/>
            <person name="Liesch M."/>
            <person name="Chang C.C."/>
            <person name="Maruyama S."/>
            <person name="Lanz C."/>
            <person name="Calteau A."/>
            <person name="Lajus A."/>
            <person name="Medigue C."/>
            <person name="Schuster S.C."/>
            <person name="Dehio C."/>
        </authorList>
    </citation>
    <scope>NUCLEOTIDE SEQUENCE</scope>
    <source>
        <strain evidence="2">R1</strain>
    </source>
</reference>
<dbReference type="AlphaFoldDB" id="E6Z1P3"/>
<name>E6Z1P3_BARSR</name>
<dbReference type="Pfam" id="PF03548">
    <property type="entry name" value="LolA"/>
    <property type="match status" value="1"/>
</dbReference>
<protein>
    <submittedName>
        <fullName evidence="2">Lipoprotein carrier protein</fullName>
    </submittedName>
</protein>
<organism evidence="2">
    <name type="scientific">Bartonella schoenbuchensis (strain DSM 13525 / NCTC 13165 / R1)</name>
    <dbReference type="NCBI Taxonomy" id="687861"/>
    <lineage>
        <taxon>Bacteria</taxon>
        <taxon>Pseudomonadati</taxon>
        <taxon>Pseudomonadota</taxon>
        <taxon>Alphaproteobacteria</taxon>
        <taxon>Hyphomicrobiales</taxon>
        <taxon>Bartonellaceae</taxon>
        <taxon>Bartonella</taxon>
    </lineage>
</organism>
<dbReference type="CDD" id="cd16325">
    <property type="entry name" value="LolA"/>
    <property type="match status" value="1"/>
</dbReference>
<dbReference type="PANTHER" id="PTHR35869:SF1">
    <property type="entry name" value="OUTER-MEMBRANE LIPOPROTEIN CARRIER PROTEIN"/>
    <property type="match status" value="1"/>
</dbReference>
<keyword evidence="1" id="KW-0732">Signal</keyword>
<gene>
    <name evidence="2" type="ORF">BARSC_190304</name>
</gene>
<dbReference type="InterPro" id="IPR004564">
    <property type="entry name" value="OM_lipoprot_carrier_LolA-like"/>
</dbReference>
<sequence>MMTYYLSSRRVFIVFGFIICVLLAVPSFAQSSRQVARAQAIANHFSEIKTMTGDFIQFSPKGKMSEGTFYLERPGRIRFGYKGVPLQIIADGKMVGVNNRALNTWNLYQLSQTPMKFLLDDKINISSKNLLALREDPGVITIVLHDKSIGKGQIRMIFDSKDYSLRQWTIVDQQNLETTVQIMNVRTGIRFVDGMFTIPYKNIAISRNRNGN</sequence>